<keyword evidence="1" id="KW-0175">Coiled coil</keyword>
<dbReference type="Pfam" id="PF00621">
    <property type="entry name" value="RhoGEF"/>
    <property type="match status" value="1"/>
</dbReference>
<reference evidence="5" key="1">
    <citation type="journal article" date="2020" name="J. Eukaryot. Microbiol.">
        <title>De novo Sequencing, Assembly and Annotation of the Transcriptome for the Free-Living Testate Amoeba Arcella intermedia.</title>
        <authorList>
            <person name="Ribeiro G.M."/>
            <person name="Porfirio-Sousa A.L."/>
            <person name="Maurer-Alcala X.X."/>
            <person name="Katz L.A."/>
            <person name="Lahr D.J.G."/>
        </authorList>
    </citation>
    <scope>NUCLEOTIDE SEQUENCE</scope>
</reference>
<feature type="coiled-coil region" evidence="1">
    <location>
        <begin position="261"/>
        <end position="288"/>
    </location>
</feature>
<dbReference type="SMART" id="SM00233">
    <property type="entry name" value="PH"/>
    <property type="match status" value="1"/>
</dbReference>
<dbReference type="InterPro" id="IPR000219">
    <property type="entry name" value="DH_dom"/>
</dbReference>
<dbReference type="PANTHER" id="PTHR12673:SF159">
    <property type="entry name" value="LD03170P"/>
    <property type="match status" value="1"/>
</dbReference>
<dbReference type="SUPFAM" id="SSF50729">
    <property type="entry name" value="PH domain-like"/>
    <property type="match status" value="1"/>
</dbReference>
<dbReference type="InterPro" id="IPR001849">
    <property type="entry name" value="PH_domain"/>
</dbReference>
<dbReference type="InterPro" id="IPR051092">
    <property type="entry name" value="FYVE_RhoGEF_PH"/>
</dbReference>
<protein>
    <recommendedName>
        <fullName evidence="6">DH domain-containing protein</fullName>
    </recommendedName>
</protein>
<dbReference type="PROSITE" id="PS50003">
    <property type="entry name" value="PH_DOMAIN"/>
    <property type="match status" value="1"/>
</dbReference>
<evidence type="ECO:0000313" key="5">
    <source>
        <dbReference type="EMBL" id="NDV31432.1"/>
    </source>
</evidence>
<dbReference type="PROSITE" id="PS50010">
    <property type="entry name" value="DH_2"/>
    <property type="match status" value="1"/>
</dbReference>
<dbReference type="InterPro" id="IPR011993">
    <property type="entry name" value="PH-like_dom_sf"/>
</dbReference>
<dbReference type="SUPFAM" id="SSF48065">
    <property type="entry name" value="DBL homology domain (DH-domain)"/>
    <property type="match status" value="1"/>
</dbReference>
<dbReference type="GO" id="GO:0005737">
    <property type="term" value="C:cytoplasm"/>
    <property type="evidence" value="ECO:0007669"/>
    <property type="project" value="TreeGrafter"/>
</dbReference>
<proteinExistence type="predicted"/>
<evidence type="ECO:0000256" key="2">
    <source>
        <dbReference type="SAM" id="MobiDB-lite"/>
    </source>
</evidence>
<dbReference type="Pfam" id="PF00169">
    <property type="entry name" value="PH"/>
    <property type="match status" value="1"/>
</dbReference>
<dbReference type="AlphaFoldDB" id="A0A6B2L377"/>
<feature type="domain" description="DH" evidence="4">
    <location>
        <begin position="1"/>
        <end position="96"/>
    </location>
</feature>
<evidence type="ECO:0008006" key="6">
    <source>
        <dbReference type="Google" id="ProtNLM"/>
    </source>
</evidence>
<dbReference type="Gene3D" id="2.30.29.30">
    <property type="entry name" value="Pleckstrin-homology domain (PH domain)/Phosphotyrosine-binding domain (PTB)"/>
    <property type="match status" value="1"/>
</dbReference>
<feature type="coiled-coil region" evidence="1">
    <location>
        <begin position="420"/>
        <end position="469"/>
    </location>
</feature>
<dbReference type="PANTHER" id="PTHR12673">
    <property type="entry name" value="FACIOGENITAL DYSPLASIA PROTEIN"/>
    <property type="match status" value="1"/>
</dbReference>
<dbReference type="GO" id="GO:0005085">
    <property type="term" value="F:guanyl-nucleotide exchange factor activity"/>
    <property type="evidence" value="ECO:0007669"/>
    <property type="project" value="InterPro"/>
</dbReference>
<organism evidence="5">
    <name type="scientific">Arcella intermedia</name>
    <dbReference type="NCBI Taxonomy" id="1963864"/>
    <lineage>
        <taxon>Eukaryota</taxon>
        <taxon>Amoebozoa</taxon>
        <taxon>Tubulinea</taxon>
        <taxon>Elardia</taxon>
        <taxon>Arcellinida</taxon>
        <taxon>Sphaerothecina</taxon>
        <taxon>Arcellidae</taxon>
        <taxon>Arcella</taxon>
    </lineage>
</organism>
<evidence type="ECO:0000256" key="1">
    <source>
        <dbReference type="SAM" id="Coils"/>
    </source>
</evidence>
<accession>A0A6B2L377</accession>
<name>A0A6B2L377_9EUKA</name>
<feature type="region of interest" description="Disordered" evidence="2">
    <location>
        <begin position="292"/>
        <end position="326"/>
    </location>
</feature>
<evidence type="ECO:0000259" key="4">
    <source>
        <dbReference type="PROSITE" id="PS50010"/>
    </source>
</evidence>
<evidence type="ECO:0000259" key="3">
    <source>
        <dbReference type="PROSITE" id="PS50003"/>
    </source>
</evidence>
<sequence>MYTIYCSGHKQAVELAMQLAKKNPKFAAFLDAAKLNVECKGLTLKDYLIKPIQRICKYPLLFKELLSETPETSPQYTKIQETLTKCSEIATHVNKSADHVEVNKVIELESKLEPPIPGCWIKADRRYLRDNIFSGVTITKNSLVRIREVVELHVILFNDMVSICKPKKHKKISLLFSIPYLECTVKDVQDVLVSYSKGYKHAFELFHDKEKSIVTLFFSTEGEKLEWINFFEVTIKNYRNQRDDYGNGEKSNAKSPEEVNFILQRNTLKQLRTENQQLKQQLSSSLQQEIMVDPTKNPSTSSTPTKLSQVPTNRPSNSNLLSPQNPNNNPLMLWKRVVHLTNVLNTWGLLSEFEEHLPSQTTAVSQSPTLTNTNTPLKIPAKSDEETIDMLSQGLFSSEDLVHLTELSKHRQFEILYLKLKLLLEEKKALDLRKLELQTQRDMMQVNLRNSLESLQSDFQQNIQKLKELT</sequence>
<feature type="domain" description="PH" evidence="3">
    <location>
        <begin position="130"/>
        <end position="236"/>
    </location>
</feature>
<dbReference type="InterPro" id="IPR035899">
    <property type="entry name" value="DBL_dom_sf"/>
</dbReference>
<dbReference type="EMBL" id="GIBP01002463">
    <property type="protein sequence ID" value="NDV31432.1"/>
    <property type="molecule type" value="Transcribed_RNA"/>
</dbReference>
<dbReference type="Gene3D" id="1.20.900.10">
    <property type="entry name" value="Dbl homology (DH) domain"/>
    <property type="match status" value="1"/>
</dbReference>